<reference evidence="4" key="1">
    <citation type="submission" date="2022-05" db="EMBL/GenBank/DDBJ databases">
        <title>Sphingomonas sp. strain RMG20 Genome sequencing and assembly.</title>
        <authorList>
            <person name="Kim I."/>
        </authorList>
    </citation>
    <scope>NUCLEOTIDE SEQUENCE</scope>
    <source>
        <strain evidence="4">RMG20</strain>
    </source>
</reference>
<dbReference type="Proteomes" id="UP001055580">
    <property type="component" value="Chromosome"/>
</dbReference>
<evidence type="ECO:0000259" key="3">
    <source>
        <dbReference type="PROSITE" id="PS51782"/>
    </source>
</evidence>
<feature type="domain" description="LysM" evidence="3">
    <location>
        <begin position="79"/>
        <end position="123"/>
    </location>
</feature>
<proteinExistence type="inferred from homology"/>
<dbReference type="RefSeq" id="WP_250753556.1">
    <property type="nucleotide sequence ID" value="NZ_CP098401.1"/>
</dbReference>
<dbReference type="InterPro" id="IPR016047">
    <property type="entry name" value="M23ase_b-sheet_dom"/>
</dbReference>
<keyword evidence="5" id="KW-1185">Reference proteome</keyword>
<dbReference type="SUPFAM" id="SSF54106">
    <property type="entry name" value="LysM domain"/>
    <property type="match status" value="1"/>
</dbReference>
<dbReference type="PANTHER" id="PTHR21666:SF263">
    <property type="entry name" value="MUREIN HYDROLASE ACTIVATOR NLPD"/>
    <property type="match status" value="1"/>
</dbReference>
<dbReference type="CDD" id="cd12797">
    <property type="entry name" value="M23_peptidase"/>
    <property type="match status" value="1"/>
</dbReference>
<name>A0ABY4TVE7_9SPHN</name>
<dbReference type="SMART" id="SM00257">
    <property type="entry name" value="LysM"/>
    <property type="match status" value="2"/>
</dbReference>
<organism evidence="4 5">
    <name type="scientific">Sphingomonas donggukensis</name>
    <dbReference type="NCBI Taxonomy" id="2949093"/>
    <lineage>
        <taxon>Bacteria</taxon>
        <taxon>Pseudomonadati</taxon>
        <taxon>Pseudomonadota</taxon>
        <taxon>Alphaproteobacteria</taxon>
        <taxon>Sphingomonadales</taxon>
        <taxon>Sphingomonadaceae</taxon>
        <taxon>Sphingomonas</taxon>
    </lineage>
</organism>
<dbReference type="Gene3D" id="3.10.350.10">
    <property type="entry name" value="LysM domain"/>
    <property type="match status" value="2"/>
</dbReference>
<sequence>MRAGILTTICAATALGGCIPSVEGPRYDTPPPPQRDGYSYPQDYERRSPADAGVTALPAPPPAWTARPVTPDARTIPAGEYVVQPGDSLRAVAERTGAGSEAIARANGLTAPFVIRSGQRLTIPGGRYHLVRSGETGIAIARAYGVDWGRIVTANALTDPFILRVGQRVVIPGDATRPPTAAERAAAFRLDIDDIITGSQPTIAENQRPVRPSPTPARPIPSVAQIATPRGAPGRFLWPVASGPIVRRFGPGGSGERNNGIKIAVPIGTPILAATDGVVAYAGSEVAAFGGLVMLSHGGGLTTVYGHASQLLVTRGQAVKRGQTIALSGNSGFADRPEVHFEIRQGRTPVDPLPRLPAR</sequence>
<dbReference type="PANTHER" id="PTHR21666">
    <property type="entry name" value="PEPTIDASE-RELATED"/>
    <property type="match status" value="1"/>
</dbReference>
<dbReference type="InterPro" id="IPR018392">
    <property type="entry name" value="LysM"/>
</dbReference>
<evidence type="ECO:0000313" key="4">
    <source>
        <dbReference type="EMBL" id="URW76380.1"/>
    </source>
</evidence>
<dbReference type="CDD" id="cd00118">
    <property type="entry name" value="LysM"/>
    <property type="match status" value="2"/>
</dbReference>
<dbReference type="Pfam" id="PF01551">
    <property type="entry name" value="Peptidase_M23"/>
    <property type="match status" value="1"/>
</dbReference>
<feature type="domain" description="LysM" evidence="3">
    <location>
        <begin position="127"/>
        <end position="171"/>
    </location>
</feature>
<comment type="similarity">
    <text evidence="1">Belongs to the E.coli NlpD/Haemophilus LppB family.</text>
</comment>
<dbReference type="Gene3D" id="2.70.70.10">
    <property type="entry name" value="Glucose Permease (Domain IIA)"/>
    <property type="match status" value="1"/>
</dbReference>
<dbReference type="InterPro" id="IPR050570">
    <property type="entry name" value="Cell_wall_metabolism_enzyme"/>
</dbReference>
<dbReference type="InterPro" id="IPR036779">
    <property type="entry name" value="LysM_dom_sf"/>
</dbReference>
<protein>
    <submittedName>
        <fullName evidence="4">Peptidoglycan DD-metalloendopeptidase family protein</fullName>
    </submittedName>
</protein>
<feature type="region of interest" description="Disordered" evidence="2">
    <location>
        <begin position="21"/>
        <end position="46"/>
    </location>
</feature>
<evidence type="ECO:0000313" key="5">
    <source>
        <dbReference type="Proteomes" id="UP001055580"/>
    </source>
</evidence>
<dbReference type="PROSITE" id="PS51257">
    <property type="entry name" value="PROKAR_LIPOPROTEIN"/>
    <property type="match status" value="1"/>
</dbReference>
<dbReference type="SUPFAM" id="SSF51261">
    <property type="entry name" value="Duplicated hybrid motif"/>
    <property type="match status" value="1"/>
</dbReference>
<dbReference type="PROSITE" id="PS51782">
    <property type="entry name" value="LYSM"/>
    <property type="match status" value="2"/>
</dbReference>
<gene>
    <name evidence="4" type="ORF">M9980_03930</name>
</gene>
<evidence type="ECO:0000256" key="2">
    <source>
        <dbReference type="SAM" id="MobiDB-lite"/>
    </source>
</evidence>
<dbReference type="Pfam" id="PF01476">
    <property type="entry name" value="LysM"/>
    <property type="match status" value="2"/>
</dbReference>
<evidence type="ECO:0000256" key="1">
    <source>
        <dbReference type="ARBA" id="ARBA00038420"/>
    </source>
</evidence>
<accession>A0ABY4TVE7</accession>
<dbReference type="EMBL" id="CP098401">
    <property type="protein sequence ID" value="URW76380.1"/>
    <property type="molecule type" value="Genomic_DNA"/>
</dbReference>
<dbReference type="InterPro" id="IPR011055">
    <property type="entry name" value="Dup_hybrid_motif"/>
</dbReference>